<comment type="caution">
    <text evidence="1">The sequence shown here is derived from an EMBL/GenBank/DDBJ whole genome shotgun (WGS) entry which is preliminary data.</text>
</comment>
<protein>
    <recommendedName>
        <fullName evidence="3">DUF2188 domain-containing protein</fullName>
    </recommendedName>
</protein>
<evidence type="ECO:0008006" key="3">
    <source>
        <dbReference type="Google" id="ProtNLM"/>
    </source>
</evidence>
<dbReference type="AlphaFoldDB" id="A0A845HJC0"/>
<dbReference type="Proteomes" id="UP000484875">
    <property type="component" value="Unassembled WGS sequence"/>
</dbReference>
<sequence>MKEKLSVERASNGDWMVKTIGGKDQVASVFLSKPQAVLYARENADGREVIIHTSAGQVLRRPEVRTSKPAKVMRNAVLKAMQAE</sequence>
<organism evidence="1 2">
    <name type="scientific">Duganella vulcania</name>
    <dbReference type="NCBI Taxonomy" id="2692166"/>
    <lineage>
        <taxon>Bacteria</taxon>
        <taxon>Pseudomonadati</taxon>
        <taxon>Pseudomonadota</taxon>
        <taxon>Betaproteobacteria</taxon>
        <taxon>Burkholderiales</taxon>
        <taxon>Oxalobacteraceae</taxon>
        <taxon>Telluria group</taxon>
        <taxon>Duganella</taxon>
    </lineage>
</organism>
<evidence type="ECO:0000313" key="1">
    <source>
        <dbReference type="EMBL" id="MYN18861.1"/>
    </source>
</evidence>
<proteinExistence type="predicted"/>
<gene>
    <name evidence="1" type="ORF">GTP81_19110</name>
</gene>
<evidence type="ECO:0000313" key="2">
    <source>
        <dbReference type="Proteomes" id="UP000484875"/>
    </source>
</evidence>
<reference evidence="1 2" key="1">
    <citation type="submission" date="2019-12" db="EMBL/GenBank/DDBJ databases">
        <title>Novel species isolated from a subtropical stream in China.</title>
        <authorList>
            <person name="Lu H."/>
        </authorList>
    </citation>
    <scope>NUCLEOTIDE SEQUENCE [LARGE SCALE GENOMIC DNA]</scope>
    <source>
        <strain evidence="1 2">FT107W</strain>
    </source>
</reference>
<dbReference type="EMBL" id="WWCV01000036">
    <property type="protein sequence ID" value="MYN18861.1"/>
    <property type="molecule type" value="Genomic_DNA"/>
</dbReference>
<keyword evidence="2" id="KW-1185">Reference proteome</keyword>
<dbReference type="RefSeq" id="WP_161091369.1">
    <property type="nucleotide sequence ID" value="NZ_WWCV01000036.1"/>
</dbReference>
<name>A0A845HJC0_9BURK</name>
<accession>A0A845HJC0</accession>